<dbReference type="AlphaFoldDB" id="A0A511QK83"/>
<protein>
    <submittedName>
        <fullName evidence="2">Uncharacterized protein</fullName>
    </submittedName>
</protein>
<evidence type="ECO:0000313" key="2">
    <source>
        <dbReference type="EMBL" id="GEM77745.1"/>
    </source>
</evidence>
<evidence type="ECO:0000256" key="1">
    <source>
        <dbReference type="SAM" id="MobiDB-lite"/>
    </source>
</evidence>
<name>A0A511QK83_9VIBR</name>
<comment type="caution">
    <text evidence="2">The sequence shown here is derived from an EMBL/GenBank/DDBJ whole genome shotgun (WGS) entry which is preliminary data.</text>
</comment>
<feature type="region of interest" description="Disordered" evidence="1">
    <location>
        <begin position="33"/>
        <end position="56"/>
    </location>
</feature>
<reference evidence="2 3" key="1">
    <citation type="submission" date="2019-07" db="EMBL/GenBank/DDBJ databases">
        <title>Whole genome shotgun sequence of Vibrio sagamiensis NBRC 104589.</title>
        <authorList>
            <person name="Hosoyama A."/>
            <person name="Uohara A."/>
            <person name="Ohji S."/>
            <person name="Ichikawa N."/>
        </authorList>
    </citation>
    <scope>NUCLEOTIDE SEQUENCE [LARGE SCALE GENOMIC DNA]</scope>
    <source>
        <strain evidence="2 3">NBRC 104589</strain>
    </source>
</reference>
<dbReference type="EMBL" id="BJXJ01000138">
    <property type="protein sequence ID" value="GEM77745.1"/>
    <property type="molecule type" value="Genomic_DNA"/>
</dbReference>
<accession>A0A511QK83</accession>
<sequence length="56" mass="6452">MFRILRVHIKFNLDVVAYSVLARCAASLSWPINKQDGRTDRQKPFNREAGKGSYVQ</sequence>
<dbReference type="RefSeq" id="WP_180983881.1">
    <property type="nucleotide sequence ID" value="NZ_BJXJ01000138.1"/>
</dbReference>
<evidence type="ECO:0000313" key="3">
    <source>
        <dbReference type="Proteomes" id="UP000321922"/>
    </source>
</evidence>
<organism evidence="2 3">
    <name type="scientific">Vibrio sagamiensis NBRC 104589</name>
    <dbReference type="NCBI Taxonomy" id="1219064"/>
    <lineage>
        <taxon>Bacteria</taxon>
        <taxon>Pseudomonadati</taxon>
        <taxon>Pseudomonadota</taxon>
        <taxon>Gammaproteobacteria</taxon>
        <taxon>Vibrionales</taxon>
        <taxon>Vibrionaceae</taxon>
        <taxon>Vibrio</taxon>
    </lineage>
</organism>
<proteinExistence type="predicted"/>
<feature type="compositionally biased region" description="Basic and acidic residues" evidence="1">
    <location>
        <begin position="35"/>
        <end position="50"/>
    </location>
</feature>
<dbReference type="Proteomes" id="UP000321922">
    <property type="component" value="Unassembled WGS sequence"/>
</dbReference>
<keyword evidence="3" id="KW-1185">Reference proteome</keyword>
<gene>
    <name evidence="2" type="ORF">VSA01S_38570</name>
</gene>